<dbReference type="EMBL" id="CAJVPT010035567">
    <property type="protein sequence ID" value="CAG8711728.1"/>
    <property type="molecule type" value="Genomic_DNA"/>
</dbReference>
<feature type="non-terminal residue" evidence="1">
    <location>
        <position position="471"/>
    </location>
</feature>
<dbReference type="Proteomes" id="UP000789525">
    <property type="component" value="Unassembled WGS sequence"/>
</dbReference>
<feature type="non-terminal residue" evidence="1">
    <location>
        <position position="1"/>
    </location>
</feature>
<evidence type="ECO:0000313" key="1">
    <source>
        <dbReference type="EMBL" id="CAG8711728.1"/>
    </source>
</evidence>
<comment type="caution">
    <text evidence="1">The sequence shown here is derived from an EMBL/GenBank/DDBJ whole genome shotgun (WGS) entry which is preliminary data.</text>
</comment>
<sequence>MSSASGSQDIPVNIDPNAWTVVLRNGVPTLIPRQQTQQLPLGPQQPARLELEAPPNQVGQPSLPLLDKEAYENALALHYASQPGALNPDQHVFLKTRLKNLRKELDKYDQLVDQRLVHENVQGSQVEYMPAPGSRNNQTTPTTSYQQYTADQLRALEAMNATRREALARELAQQSNRRQAPLRDGMAQPQIFMSEIPSHQTTHQQTRASTSVPAYASAPPASQPVAYVRFNQQDMSRHQAYLQELQSMIASNGIPNGTAGRNVVPAPAAQPSTSRVSQPVRQPTQSSSKTQQPVNQVNTSQQPRYQFVMQPSSNVAQPATTQPGISNIPMQSDSRIVNSNWPRSGATSQPLQTAVHIQDVRISRQPVTLTQTAASYAPSNLIIPMSQASNSNAETHAHISPVSSPEKPAPAANTVPLNHGQAARIHPHSTTDINPVPTQFPVTGLSLPSKTVDKPTQHVPQQGPTQQNPVD</sequence>
<name>A0ACA9PI40_9GLOM</name>
<accession>A0ACA9PI40</accession>
<protein>
    <submittedName>
        <fullName evidence="1">13861_t:CDS:1</fullName>
    </submittedName>
</protein>
<proteinExistence type="predicted"/>
<reference evidence="1" key="1">
    <citation type="submission" date="2021-06" db="EMBL/GenBank/DDBJ databases">
        <authorList>
            <person name="Kallberg Y."/>
            <person name="Tangrot J."/>
            <person name="Rosling A."/>
        </authorList>
    </citation>
    <scope>NUCLEOTIDE SEQUENCE</scope>
    <source>
        <strain evidence="1">CL356</strain>
    </source>
</reference>
<evidence type="ECO:0000313" key="2">
    <source>
        <dbReference type="Proteomes" id="UP000789525"/>
    </source>
</evidence>
<gene>
    <name evidence="1" type="ORF">ACOLOM_LOCUS10705</name>
</gene>
<keyword evidence="2" id="KW-1185">Reference proteome</keyword>
<organism evidence="1 2">
    <name type="scientific">Acaulospora colombiana</name>
    <dbReference type="NCBI Taxonomy" id="27376"/>
    <lineage>
        <taxon>Eukaryota</taxon>
        <taxon>Fungi</taxon>
        <taxon>Fungi incertae sedis</taxon>
        <taxon>Mucoromycota</taxon>
        <taxon>Glomeromycotina</taxon>
        <taxon>Glomeromycetes</taxon>
        <taxon>Diversisporales</taxon>
        <taxon>Acaulosporaceae</taxon>
        <taxon>Acaulospora</taxon>
    </lineage>
</organism>